<gene>
    <name evidence="1" type="ORF">BDK92_6446</name>
</gene>
<accession>A0A495JUI1</accession>
<proteinExistence type="predicted"/>
<dbReference type="EMBL" id="RBKT01000001">
    <property type="protein sequence ID" value="RKR92014.1"/>
    <property type="molecule type" value="Genomic_DNA"/>
</dbReference>
<dbReference type="Pfam" id="PF04978">
    <property type="entry name" value="MST"/>
    <property type="match status" value="1"/>
</dbReference>
<protein>
    <submittedName>
        <fullName evidence="1">Uncharacterized protein DUF664</fullName>
    </submittedName>
</protein>
<dbReference type="InterPro" id="IPR007061">
    <property type="entry name" value="MST-like"/>
</dbReference>
<dbReference type="Gene3D" id="1.20.120.450">
    <property type="entry name" value="dinb family like domain"/>
    <property type="match status" value="1"/>
</dbReference>
<sequence length="171" mass="19315">MSSPPRIRPPFVADERTQLLGWYDMQRAIVHYKCEGLSDEDAHRSLLPTSPLMTMAGIVSHLRWVEHTWFEVLFLGRPADGPAFQEGPEAADMMVEGIPIGQLLADYERQCAISNEIIASHSLDEVGQHPDFRSAAATLRWMVIHMVEETARHAGHMDTIRELLDGETGYY</sequence>
<dbReference type="RefSeq" id="WP_121160080.1">
    <property type="nucleotide sequence ID" value="NZ_RBKT01000001.1"/>
</dbReference>
<evidence type="ECO:0000313" key="2">
    <source>
        <dbReference type="Proteomes" id="UP000277671"/>
    </source>
</evidence>
<keyword evidence="2" id="KW-1185">Reference proteome</keyword>
<organism evidence="1 2">
    <name type="scientific">Micromonospora pisi</name>
    <dbReference type="NCBI Taxonomy" id="589240"/>
    <lineage>
        <taxon>Bacteria</taxon>
        <taxon>Bacillati</taxon>
        <taxon>Actinomycetota</taxon>
        <taxon>Actinomycetes</taxon>
        <taxon>Micromonosporales</taxon>
        <taxon>Micromonosporaceae</taxon>
        <taxon>Micromonospora</taxon>
    </lineage>
</organism>
<dbReference type="SUPFAM" id="SSF109854">
    <property type="entry name" value="DinB/YfiT-like putative metalloenzymes"/>
    <property type="match status" value="1"/>
</dbReference>
<comment type="caution">
    <text evidence="1">The sequence shown here is derived from an EMBL/GenBank/DDBJ whole genome shotgun (WGS) entry which is preliminary data.</text>
</comment>
<dbReference type="Proteomes" id="UP000277671">
    <property type="component" value="Unassembled WGS sequence"/>
</dbReference>
<name>A0A495JUI1_9ACTN</name>
<dbReference type="InterPro" id="IPR034660">
    <property type="entry name" value="DinB/YfiT-like"/>
</dbReference>
<evidence type="ECO:0000313" key="1">
    <source>
        <dbReference type="EMBL" id="RKR92014.1"/>
    </source>
</evidence>
<dbReference type="AlphaFoldDB" id="A0A495JUI1"/>
<dbReference type="OrthoDB" id="4548523at2"/>
<reference evidence="1 2" key="1">
    <citation type="submission" date="2018-10" db="EMBL/GenBank/DDBJ databases">
        <title>Sequencing the genomes of 1000 actinobacteria strains.</title>
        <authorList>
            <person name="Klenk H.-P."/>
        </authorList>
    </citation>
    <scope>NUCLEOTIDE SEQUENCE [LARGE SCALE GENOMIC DNA]</scope>
    <source>
        <strain evidence="1 2">DSM 45175</strain>
    </source>
</reference>